<feature type="compositionally biased region" description="Polar residues" evidence="1">
    <location>
        <begin position="54"/>
        <end position="72"/>
    </location>
</feature>
<accession>A0A9P9AIG0</accession>
<feature type="compositionally biased region" description="Low complexity" evidence="1">
    <location>
        <begin position="263"/>
        <end position="277"/>
    </location>
</feature>
<protein>
    <submittedName>
        <fullName evidence="2">Uncharacterized protein</fullName>
    </submittedName>
</protein>
<comment type="caution">
    <text evidence="2">The sequence shown here is derived from an EMBL/GenBank/DDBJ whole genome shotgun (WGS) entry which is preliminary data.</text>
</comment>
<feature type="region of interest" description="Disordered" evidence="1">
    <location>
        <begin position="352"/>
        <end position="380"/>
    </location>
</feature>
<keyword evidence="3" id="KW-1185">Reference proteome</keyword>
<feature type="compositionally biased region" description="Pro residues" evidence="1">
    <location>
        <begin position="38"/>
        <end position="48"/>
    </location>
</feature>
<name>A0A9P9AIG0_9HYPO</name>
<dbReference type="Proteomes" id="UP000777438">
    <property type="component" value="Unassembled WGS sequence"/>
</dbReference>
<feature type="compositionally biased region" description="Polar residues" evidence="1">
    <location>
        <begin position="247"/>
        <end position="262"/>
    </location>
</feature>
<dbReference type="AlphaFoldDB" id="A0A9P9AIG0"/>
<feature type="region of interest" description="Disordered" evidence="1">
    <location>
        <begin position="1"/>
        <end position="101"/>
    </location>
</feature>
<reference evidence="2 3" key="1">
    <citation type="journal article" date="2021" name="Nat. Commun.">
        <title>Genetic determinants of endophytism in the Arabidopsis root mycobiome.</title>
        <authorList>
            <person name="Mesny F."/>
            <person name="Miyauchi S."/>
            <person name="Thiergart T."/>
            <person name="Pickel B."/>
            <person name="Atanasova L."/>
            <person name="Karlsson M."/>
            <person name="Huettel B."/>
            <person name="Barry K.W."/>
            <person name="Haridas S."/>
            <person name="Chen C."/>
            <person name="Bauer D."/>
            <person name="Andreopoulos W."/>
            <person name="Pangilinan J."/>
            <person name="LaButti K."/>
            <person name="Riley R."/>
            <person name="Lipzen A."/>
            <person name="Clum A."/>
            <person name="Drula E."/>
            <person name="Henrissat B."/>
            <person name="Kohler A."/>
            <person name="Grigoriev I.V."/>
            <person name="Martin F.M."/>
            <person name="Hacquard S."/>
        </authorList>
    </citation>
    <scope>NUCLEOTIDE SEQUENCE [LARGE SCALE GENOMIC DNA]</scope>
    <source>
        <strain evidence="2 3">MPI-CAGE-CH-0241</strain>
    </source>
</reference>
<evidence type="ECO:0000313" key="2">
    <source>
        <dbReference type="EMBL" id="KAH6874282.1"/>
    </source>
</evidence>
<sequence length="380" mass="41488">MWVDPARATQRALRHPNPNPNDDDDMAHSPNSSADPSPRLPPAMPSRPMPSSSNQDVASSIQNNYSPGSDNISALLVTRRNTPTLPNGPRPDQGVSNNGGKYCSQYIQVQDDDEAALLATTHLTNGRSRPKAIKLPQPKRLVTASATTPPEPPLERGNVLGSYFNFPESPSSRVQNPHPFQHQTDIGMECPQPFGVPAGPTPVHREWYMSNTDKELPMSPSNTPVTSYLLPGFYDNPLPIGKYYPSNYEQRNSSQKTLQQPWSGSFSSSTTRGSQMSLRTTNQSPLEIPESEVRHRLQQYKRDMVFQAGKAASDLMCGSAISDKKLADGMSLNGAPIRKIRFAAPALHKPSSPRLLPVDSPGPVTPMDLECISGSGTLDR</sequence>
<dbReference type="EMBL" id="JAGPYM010000040">
    <property type="protein sequence ID" value="KAH6874282.1"/>
    <property type="molecule type" value="Genomic_DNA"/>
</dbReference>
<organism evidence="2 3">
    <name type="scientific">Thelonectria olida</name>
    <dbReference type="NCBI Taxonomy" id="1576542"/>
    <lineage>
        <taxon>Eukaryota</taxon>
        <taxon>Fungi</taxon>
        <taxon>Dikarya</taxon>
        <taxon>Ascomycota</taxon>
        <taxon>Pezizomycotina</taxon>
        <taxon>Sordariomycetes</taxon>
        <taxon>Hypocreomycetidae</taxon>
        <taxon>Hypocreales</taxon>
        <taxon>Nectriaceae</taxon>
        <taxon>Thelonectria</taxon>
    </lineage>
</organism>
<gene>
    <name evidence="2" type="ORF">B0T10DRAFT_552904</name>
</gene>
<dbReference type="OrthoDB" id="5403157at2759"/>
<evidence type="ECO:0000313" key="3">
    <source>
        <dbReference type="Proteomes" id="UP000777438"/>
    </source>
</evidence>
<proteinExistence type="predicted"/>
<feature type="region of interest" description="Disordered" evidence="1">
    <location>
        <begin position="246"/>
        <end position="291"/>
    </location>
</feature>
<evidence type="ECO:0000256" key="1">
    <source>
        <dbReference type="SAM" id="MobiDB-lite"/>
    </source>
</evidence>